<keyword evidence="3" id="KW-1185">Reference proteome</keyword>
<feature type="transmembrane region" description="Helical" evidence="1">
    <location>
        <begin position="37"/>
        <end position="56"/>
    </location>
</feature>
<sequence length="194" mass="19956">MNARQLRLVRAAAVSSIATLLAGVSHTLGGGSAPHPLLILAVATLVTPLSALLIGARPSRGRVAVTVLLAQAAFHVLFQVLGSPVASSSPGGLGHVHHLDLALLASTPSASAAGAPMLVAHVVAAVLTMLLIWHGEAVVRAVARWVEALLRRSVTTTPTDHRRPSGLRSLDLPVLEVAFAAAVTRRGPPALIRD</sequence>
<feature type="transmembrane region" description="Helical" evidence="1">
    <location>
        <begin position="113"/>
        <end position="133"/>
    </location>
</feature>
<evidence type="ECO:0000313" key="3">
    <source>
        <dbReference type="Proteomes" id="UP000830631"/>
    </source>
</evidence>
<name>A0ABY4J1T6_9MICO</name>
<proteinExistence type="predicted"/>
<keyword evidence="1" id="KW-0472">Membrane</keyword>
<keyword evidence="1" id="KW-0812">Transmembrane</keyword>
<accession>A0ABY4J1T6</accession>
<dbReference type="RefSeq" id="WP_131492132.1">
    <property type="nucleotide sequence ID" value="NZ_CP078078.1"/>
</dbReference>
<evidence type="ECO:0008006" key="4">
    <source>
        <dbReference type="Google" id="ProtNLM"/>
    </source>
</evidence>
<reference evidence="2 3" key="1">
    <citation type="submission" date="2021-06" db="EMBL/GenBank/DDBJ databases">
        <title>Genome-based taxonomic framework of Microbacterium strains isolated from marine environment, the description of four new species and reclassification of four preexisting species.</title>
        <authorList>
            <person name="Lee S.D."/>
            <person name="Kim S.-M."/>
            <person name="Byeon Y.-S."/>
            <person name="Yang H.L."/>
            <person name="Kim I.S."/>
        </authorList>
    </citation>
    <scope>NUCLEOTIDE SEQUENCE [LARGE SCALE GENOMIC DNA]</scope>
    <source>
        <strain evidence="2 3">KSW4-10</strain>
    </source>
</reference>
<dbReference type="EMBL" id="CP078078">
    <property type="protein sequence ID" value="UPL18006.1"/>
    <property type="molecule type" value="Genomic_DNA"/>
</dbReference>
<evidence type="ECO:0000256" key="1">
    <source>
        <dbReference type="SAM" id="Phobius"/>
    </source>
</evidence>
<keyword evidence="1" id="KW-1133">Transmembrane helix</keyword>
<dbReference type="Proteomes" id="UP000830631">
    <property type="component" value="Chromosome"/>
</dbReference>
<feature type="transmembrane region" description="Helical" evidence="1">
    <location>
        <begin position="63"/>
        <end position="81"/>
    </location>
</feature>
<organism evidence="2 3">
    <name type="scientific">Microbacterium aurugineum</name>
    <dbReference type="NCBI Taxonomy" id="2851642"/>
    <lineage>
        <taxon>Bacteria</taxon>
        <taxon>Bacillati</taxon>
        <taxon>Actinomycetota</taxon>
        <taxon>Actinomycetes</taxon>
        <taxon>Micrococcales</taxon>
        <taxon>Microbacteriaceae</taxon>
        <taxon>Microbacterium</taxon>
    </lineage>
</organism>
<evidence type="ECO:0000313" key="2">
    <source>
        <dbReference type="EMBL" id="UPL18006.1"/>
    </source>
</evidence>
<protein>
    <recommendedName>
        <fullName evidence="4">MFS transporter</fullName>
    </recommendedName>
</protein>
<gene>
    <name evidence="2" type="ORF">KV397_09685</name>
</gene>